<keyword evidence="3" id="KW-1185">Reference proteome</keyword>
<evidence type="ECO:0000313" key="3">
    <source>
        <dbReference type="Proteomes" id="UP000230233"/>
    </source>
</evidence>
<proteinExistence type="predicted"/>
<dbReference type="SMART" id="SM00256">
    <property type="entry name" value="FBOX"/>
    <property type="match status" value="1"/>
</dbReference>
<comment type="caution">
    <text evidence="2">The sequence shown here is derived from an EMBL/GenBank/DDBJ whole genome shotgun (WGS) entry which is preliminary data.</text>
</comment>
<dbReference type="PANTHER" id="PTHR21503">
    <property type="entry name" value="F-BOX-CONTAINING HYPOTHETICAL PROTEIN C.ELEGANS"/>
    <property type="match status" value="1"/>
</dbReference>
<evidence type="ECO:0000313" key="2">
    <source>
        <dbReference type="EMBL" id="PIC55174.1"/>
    </source>
</evidence>
<name>A0A2G5VTQ8_9PELO</name>
<protein>
    <recommendedName>
        <fullName evidence="1">F-box domain-containing protein</fullName>
    </recommendedName>
</protein>
<dbReference type="InterPro" id="IPR001810">
    <property type="entry name" value="F-box_dom"/>
</dbReference>
<feature type="domain" description="F-box" evidence="1">
    <location>
        <begin position="1"/>
        <end position="48"/>
    </location>
</feature>
<gene>
    <name evidence="2" type="primary">Cnig_chr_I.g558</name>
    <name evidence="2" type="ORF">B9Z55_000558</name>
</gene>
<evidence type="ECO:0000259" key="1">
    <source>
        <dbReference type="PROSITE" id="PS50181"/>
    </source>
</evidence>
<dbReference type="AlphaFoldDB" id="A0A2G5VTQ8"/>
<dbReference type="PANTHER" id="PTHR21503:SF8">
    <property type="entry name" value="F-BOX ASSOCIATED DOMAIN-CONTAINING PROTEIN-RELATED"/>
    <property type="match status" value="1"/>
</dbReference>
<reference evidence="3" key="1">
    <citation type="submission" date="2017-10" db="EMBL/GenBank/DDBJ databases">
        <title>Rapid genome shrinkage in a self-fertile nematode reveals novel sperm competition proteins.</title>
        <authorList>
            <person name="Yin D."/>
            <person name="Schwarz E.M."/>
            <person name="Thomas C.G."/>
            <person name="Felde R.L."/>
            <person name="Korf I.F."/>
            <person name="Cutter A.D."/>
            <person name="Schartner C.M."/>
            <person name="Ralston E.J."/>
            <person name="Meyer B.J."/>
            <person name="Haag E.S."/>
        </authorList>
    </citation>
    <scope>NUCLEOTIDE SEQUENCE [LARGE SCALE GENOMIC DNA]</scope>
    <source>
        <strain evidence="3">JU1422</strain>
    </source>
</reference>
<accession>A0A2G5VTQ8</accession>
<sequence>MKLCKFPYHVQEDILDNMEFSEIFLLSFVSHNMKKTIKSCQVTRFKSINVIMYEGSGGDYKTVDVHYKKGSRSMLMIASHRLPSNDYFPLNISGKIYDFRLCDEYAKYGSFCKYLPHACCHPYEDESVIKSIHSYLLDFFGNSVKYHWKTEKDNFIIPQLPNLLSCSIWLEDDSDTKALEEYFSSSSALKSIYLSVDEREELFSAESKFYQTEAIDIDQHHMDHCGFLSHFQGRQIYLSCYTCYVSDLITFVDRWQSEKHIIIWNT</sequence>
<dbReference type="Pfam" id="PF00646">
    <property type="entry name" value="F-box"/>
    <property type="match status" value="1"/>
</dbReference>
<dbReference type="PROSITE" id="PS50181">
    <property type="entry name" value="FBOX"/>
    <property type="match status" value="1"/>
</dbReference>
<dbReference type="EMBL" id="PDUG01000001">
    <property type="protein sequence ID" value="PIC55174.1"/>
    <property type="molecule type" value="Genomic_DNA"/>
</dbReference>
<organism evidence="2 3">
    <name type="scientific">Caenorhabditis nigoni</name>
    <dbReference type="NCBI Taxonomy" id="1611254"/>
    <lineage>
        <taxon>Eukaryota</taxon>
        <taxon>Metazoa</taxon>
        <taxon>Ecdysozoa</taxon>
        <taxon>Nematoda</taxon>
        <taxon>Chromadorea</taxon>
        <taxon>Rhabditida</taxon>
        <taxon>Rhabditina</taxon>
        <taxon>Rhabditomorpha</taxon>
        <taxon>Rhabditoidea</taxon>
        <taxon>Rhabditidae</taxon>
        <taxon>Peloderinae</taxon>
        <taxon>Caenorhabditis</taxon>
    </lineage>
</organism>
<dbReference type="Proteomes" id="UP000230233">
    <property type="component" value="Chromosome I"/>
</dbReference>